<organism evidence="7 8">
    <name type="scientific">Cupriavidus respiraculi</name>
    <dbReference type="NCBI Taxonomy" id="195930"/>
    <lineage>
        <taxon>Bacteria</taxon>
        <taxon>Pseudomonadati</taxon>
        <taxon>Pseudomonadota</taxon>
        <taxon>Betaproteobacteria</taxon>
        <taxon>Burkholderiales</taxon>
        <taxon>Burkholderiaceae</taxon>
        <taxon>Cupriavidus</taxon>
    </lineage>
</organism>
<comment type="similarity">
    <text evidence="1">Belongs to the 'phage' integrase family.</text>
</comment>
<evidence type="ECO:0000259" key="6">
    <source>
        <dbReference type="Pfam" id="PF09003"/>
    </source>
</evidence>
<name>A0ABM8X096_9BURK</name>
<dbReference type="InterPro" id="IPR016177">
    <property type="entry name" value="DNA-bd_dom_sf"/>
</dbReference>
<evidence type="ECO:0000259" key="5">
    <source>
        <dbReference type="Pfam" id="PF00589"/>
    </source>
</evidence>
<dbReference type="SUPFAM" id="SSF56349">
    <property type="entry name" value="DNA breaking-rejoining enzymes"/>
    <property type="match status" value="1"/>
</dbReference>
<dbReference type="Gene3D" id="1.10.150.130">
    <property type="match status" value="1"/>
</dbReference>
<evidence type="ECO:0000256" key="4">
    <source>
        <dbReference type="ARBA" id="ARBA00023172"/>
    </source>
</evidence>
<evidence type="ECO:0000256" key="3">
    <source>
        <dbReference type="ARBA" id="ARBA00023125"/>
    </source>
</evidence>
<dbReference type="EMBL" id="CAJZAH010000002">
    <property type="protein sequence ID" value="CAG9173246.1"/>
    <property type="molecule type" value="Genomic_DNA"/>
</dbReference>
<evidence type="ECO:0000313" key="8">
    <source>
        <dbReference type="Proteomes" id="UP000721236"/>
    </source>
</evidence>
<keyword evidence="4" id="KW-0233">DNA recombination</keyword>
<dbReference type="Pfam" id="PF00589">
    <property type="entry name" value="Phage_integrase"/>
    <property type="match status" value="1"/>
</dbReference>
<feature type="domain" description="Integrase lambda-type N-terminal DNA-binding" evidence="6">
    <location>
        <begin position="1"/>
        <end position="56"/>
    </location>
</feature>
<dbReference type="SUPFAM" id="SSF54171">
    <property type="entry name" value="DNA-binding domain"/>
    <property type="match status" value="1"/>
</dbReference>
<dbReference type="InterPro" id="IPR013762">
    <property type="entry name" value="Integrase-like_cat_sf"/>
</dbReference>
<comment type="caution">
    <text evidence="7">The sequence shown here is derived from an EMBL/GenBank/DDBJ whole genome shotgun (WGS) entry which is preliminary data.</text>
</comment>
<dbReference type="InterPro" id="IPR015094">
    <property type="entry name" value="Integrase_lambda-typ_DNA-bd_N"/>
</dbReference>
<keyword evidence="8" id="KW-1185">Reference proteome</keyword>
<dbReference type="InterPro" id="IPR010998">
    <property type="entry name" value="Integrase_recombinase_N"/>
</dbReference>
<dbReference type="InterPro" id="IPR011010">
    <property type="entry name" value="DNA_brk_join_enz"/>
</dbReference>
<dbReference type="Gene3D" id="3.30.160.60">
    <property type="entry name" value="Classic Zinc Finger"/>
    <property type="match status" value="1"/>
</dbReference>
<dbReference type="Proteomes" id="UP000721236">
    <property type="component" value="Unassembled WGS sequence"/>
</dbReference>
<dbReference type="RefSeq" id="WP_224041763.1">
    <property type="nucleotide sequence ID" value="NZ_CAJZAH010000002.1"/>
</dbReference>
<sequence>MAARPRIRKRAHFPPHLHEPRTGYYTWRNPLDGKTHVIGRVPLAQAIQEANEANAHADRVAPRRSLVERMDMSAETVADLLGRMPKGDLAANTLRAHKAQDKAIAAALGEKRCAELTTKDIADFLETVKAEGKLRWAQSLRSRLISACTKGVALGWMQTNPAQVTEAPRVKVKRGRLTMEAFQAIYARAPEVAEWLQNAMMLALISGQDRVTIATLERTAARDGVLNVVRPKTGVAIAIPLELRMDAVGVSLAEVVANCRTSVVSKYLVHHVRVWGNAPRGSKVHPDRITHAFSEARALAGITGEDAPTFHEIRSLCKRTYLEQGNVDTKALLGHSTERMAALYENPRGIAPIKVRISAA</sequence>
<proteinExistence type="inferred from homology"/>
<accession>A0ABM8X096</accession>
<dbReference type="InterPro" id="IPR002104">
    <property type="entry name" value="Integrase_catalytic"/>
</dbReference>
<evidence type="ECO:0000256" key="1">
    <source>
        <dbReference type="ARBA" id="ARBA00008857"/>
    </source>
</evidence>
<protein>
    <submittedName>
        <fullName evidence="7">Uncharacterized protein</fullName>
    </submittedName>
</protein>
<gene>
    <name evidence="7" type="ORF">LMG21510_02198</name>
</gene>
<keyword evidence="3" id="KW-0238">DNA-binding</keyword>
<dbReference type="Gene3D" id="1.10.443.10">
    <property type="entry name" value="Intergrase catalytic core"/>
    <property type="match status" value="1"/>
</dbReference>
<evidence type="ECO:0000256" key="2">
    <source>
        <dbReference type="ARBA" id="ARBA00022908"/>
    </source>
</evidence>
<reference evidence="7 8" key="1">
    <citation type="submission" date="2021-08" db="EMBL/GenBank/DDBJ databases">
        <authorList>
            <person name="Peeters C."/>
        </authorList>
    </citation>
    <scope>NUCLEOTIDE SEQUENCE [LARGE SCALE GENOMIC DNA]</scope>
    <source>
        <strain evidence="7 8">LMG 21510</strain>
    </source>
</reference>
<dbReference type="Pfam" id="PF09003">
    <property type="entry name" value="Arm-DNA-bind_1"/>
    <property type="match status" value="1"/>
</dbReference>
<keyword evidence="2" id="KW-0229">DNA integration</keyword>
<feature type="domain" description="Tyr recombinase" evidence="5">
    <location>
        <begin position="176"/>
        <end position="346"/>
    </location>
</feature>
<evidence type="ECO:0000313" key="7">
    <source>
        <dbReference type="EMBL" id="CAG9173246.1"/>
    </source>
</evidence>